<name>A0A9P6G761_9PLEO</name>
<reference evidence="2" key="1">
    <citation type="journal article" date="2020" name="Mol. Plant Microbe Interact.">
        <title>Genome Sequence of the Biocontrol Agent Coniothyrium minitans strain Conio (IMI 134523).</title>
        <authorList>
            <person name="Patel D."/>
            <person name="Shittu T.A."/>
            <person name="Baroncelli R."/>
            <person name="Muthumeenakshi S."/>
            <person name="Osborne T.H."/>
            <person name="Janganan T.K."/>
            <person name="Sreenivasaprasad S."/>
        </authorList>
    </citation>
    <scope>NUCLEOTIDE SEQUENCE</scope>
    <source>
        <strain evidence="2">Conio</strain>
    </source>
</reference>
<comment type="caution">
    <text evidence="2">The sequence shown here is derived from an EMBL/GenBank/DDBJ whole genome shotgun (WGS) entry which is preliminary data.</text>
</comment>
<keyword evidence="3" id="KW-1185">Reference proteome</keyword>
<accession>A0A9P6G761</accession>
<dbReference type="OrthoDB" id="19329at2759"/>
<dbReference type="EMBL" id="WJXW01000014">
    <property type="protein sequence ID" value="KAF9730352.1"/>
    <property type="molecule type" value="Genomic_DNA"/>
</dbReference>
<protein>
    <submittedName>
        <fullName evidence="2">Uncharacterized protein</fullName>
    </submittedName>
</protein>
<gene>
    <name evidence="2" type="ORF">PMIN01_11221</name>
</gene>
<evidence type="ECO:0000313" key="2">
    <source>
        <dbReference type="EMBL" id="KAF9730352.1"/>
    </source>
</evidence>
<proteinExistence type="predicted"/>
<feature type="region of interest" description="Disordered" evidence="1">
    <location>
        <begin position="139"/>
        <end position="179"/>
    </location>
</feature>
<organism evidence="2 3">
    <name type="scientific">Paraphaeosphaeria minitans</name>
    <dbReference type="NCBI Taxonomy" id="565426"/>
    <lineage>
        <taxon>Eukaryota</taxon>
        <taxon>Fungi</taxon>
        <taxon>Dikarya</taxon>
        <taxon>Ascomycota</taxon>
        <taxon>Pezizomycotina</taxon>
        <taxon>Dothideomycetes</taxon>
        <taxon>Pleosporomycetidae</taxon>
        <taxon>Pleosporales</taxon>
        <taxon>Massarineae</taxon>
        <taxon>Didymosphaeriaceae</taxon>
        <taxon>Paraphaeosphaeria</taxon>
    </lineage>
</organism>
<feature type="region of interest" description="Disordered" evidence="1">
    <location>
        <begin position="94"/>
        <end position="122"/>
    </location>
</feature>
<dbReference type="Proteomes" id="UP000756921">
    <property type="component" value="Unassembled WGS sequence"/>
</dbReference>
<evidence type="ECO:0000256" key="1">
    <source>
        <dbReference type="SAM" id="MobiDB-lite"/>
    </source>
</evidence>
<dbReference type="AlphaFoldDB" id="A0A9P6G761"/>
<sequence>MVEGTTTAATTTTTERLDMITSTNTSTTQKTIRALCGLGKEGHSSTFASMDSSDDEVNYPSPALEFLSYSDDSETDIVITSSESVKIRLPSGKTISRKANGPHVAKHRHRRIPSPNTTSHVQMPRKVHGNCAMITSPAIVQTSTPNQKPRHPTTPPTSDSESEYDHPSVLSRHQSTPGSLAPHICLVTHRTTIRNSDAQMLATLPASTQRTLLATSRKAVGRAGREEQEYRSKLDGYGNLKSKERFVNDVPGGKSHKNRFMAQ</sequence>
<evidence type="ECO:0000313" key="3">
    <source>
        <dbReference type="Proteomes" id="UP000756921"/>
    </source>
</evidence>